<dbReference type="Pfam" id="PF13489">
    <property type="entry name" value="Methyltransf_23"/>
    <property type="match status" value="1"/>
</dbReference>
<dbReference type="Gene3D" id="6.20.50.110">
    <property type="entry name" value="Methyltransferase, zinc-binding domain"/>
    <property type="match status" value="1"/>
</dbReference>
<dbReference type="InterPro" id="IPR029063">
    <property type="entry name" value="SAM-dependent_MTases_sf"/>
</dbReference>
<feature type="domain" description="Methyltransferase putative zinc binding" evidence="1">
    <location>
        <begin position="5"/>
        <end position="61"/>
    </location>
</feature>
<dbReference type="Pfam" id="PF08484">
    <property type="entry name" value="Methyltransf_14"/>
    <property type="match status" value="1"/>
</dbReference>
<dbReference type="Gene3D" id="6.10.250.3100">
    <property type="match status" value="1"/>
</dbReference>
<dbReference type="SUPFAM" id="SSF53335">
    <property type="entry name" value="S-adenosyl-L-methionine-dependent methyltransferases"/>
    <property type="match status" value="1"/>
</dbReference>
<dbReference type="PANTHER" id="PTHR43861:SF5">
    <property type="entry name" value="BLL5978 PROTEIN"/>
    <property type="match status" value="1"/>
</dbReference>
<protein>
    <submittedName>
        <fullName evidence="3">Methylation protein EvaC</fullName>
    </submittedName>
</protein>
<evidence type="ECO:0000313" key="4">
    <source>
        <dbReference type="Proteomes" id="UP000542210"/>
    </source>
</evidence>
<dbReference type="Pfam" id="PF08421">
    <property type="entry name" value="Methyltransf_13"/>
    <property type="match status" value="1"/>
</dbReference>
<dbReference type="AlphaFoldDB" id="A0A7W7D9A7"/>
<dbReference type="RefSeq" id="WP_184882172.1">
    <property type="nucleotide sequence ID" value="NZ_BOOV01000040.1"/>
</dbReference>
<evidence type="ECO:0000313" key="3">
    <source>
        <dbReference type="EMBL" id="MBB4702421.1"/>
    </source>
</evidence>
<dbReference type="InterPro" id="IPR013691">
    <property type="entry name" value="MeTrfase_14"/>
</dbReference>
<proteinExistence type="predicted"/>
<dbReference type="Gene3D" id="3.40.50.150">
    <property type="entry name" value="Vaccinia Virus protein VP39"/>
    <property type="match status" value="1"/>
</dbReference>
<accession>A0A7W7D9A7</accession>
<sequence length="406" mass="44883">MQSSCRICGGVVLKSIDLGQQPRGNGFLLPRDVENELTFHLTMGLCGSCTMAQLQGEVPQELRYHESYPYHASVSAVHREHFEGNARYFLEHELTGPDPFIVEIGSNDGVMLATIAQAGVRHLGVEPSKEVAELSMARGVRVLSEFFDETTATKIRLEHGPADVIFGANCIAHIAHLASVCRGVESLLGPDGVFVFEEPYFGAVVDNTAFDMIYDEHSFYFAVRSIKAMAERFGLELVNAEPLPLHGGTMRYTLGRPGMRTPAPAVAEFLDEERARGLGEHETLLRFSARVERIRDDLNALLARIRAEGHRVVGYGAPAKTTTVTNYCGIGPDQIPYVVDNTPAKQGRLVPGTHIPVLPPSAFHEDYPEYALLFAWNHAEEIMAKETAFRDRGGRWILYVPDVHVL</sequence>
<name>A0A7W7D9A7_9ACTN</name>
<evidence type="ECO:0000259" key="2">
    <source>
        <dbReference type="Pfam" id="PF08484"/>
    </source>
</evidence>
<dbReference type="EMBL" id="JACHND010000001">
    <property type="protein sequence ID" value="MBB4702421.1"/>
    <property type="molecule type" value="Genomic_DNA"/>
</dbReference>
<evidence type="ECO:0000259" key="1">
    <source>
        <dbReference type="Pfam" id="PF08421"/>
    </source>
</evidence>
<dbReference type="Proteomes" id="UP000542210">
    <property type="component" value="Unassembled WGS sequence"/>
</dbReference>
<organism evidence="3 4">
    <name type="scientific">Sphaerisporangium siamense</name>
    <dbReference type="NCBI Taxonomy" id="795645"/>
    <lineage>
        <taxon>Bacteria</taxon>
        <taxon>Bacillati</taxon>
        <taxon>Actinomycetota</taxon>
        <taxon>Actinomycetes</taxon>
        <taxon>Streptosporangiales</taxon>
        <taxon>Streptosporangiaceae</taxon>
        <taxon>Sphaerisporangium</taxon>
    </lineage>
</organism>
<dbReference type="InterPro" id="IPR013630">
    <property type="entry name" value="Methyltransf_Zn-bd_dom_put"/>
</dbReference>
<gene>
    <name evidence="3" type="ORF">BJ982_003965</name>
</gene>
<keyword evidence="4" id="KW-1185">Reference proteome</keyword>
<feature type="domain" description="C-methyltransferase" evidence="2">
    <location>
        <begin position="244"/>
        <end position="401"/>
    </location>
</feature>
<comment type="caution">
    <text evidence="3">The sequence shown here is derived from an EMBL/GenBank/DDBJ whole genome shotgun (WGS) entry which is preliminary data.</text>
</comment>
<dbReference type="InterPro" id="IPR038576">
    <property type="entry name" value="Methyltransf_Zn-bd_dom_put_sf"/>
</dbReference>
<dbReference type="Gene3D" id="3.40.50.720">
    <property type="entry name" value="NAD(P)-binding Rossmann-like Domain"/>
    <property type="match status" value="1"/>
</dbReference>
<reference evidence="3 4" key="1">
    <citation type="submission" date="2020-08" db="EMBL/GenBank/DDBJ databases">
        <title>Sequencing the genomes of 1000 actinobacteria strains.</title>
        <authorList>
            <person name="Klenk H.-P."/>
        </authorList>
    </citation>
    <scope>NUCLEOTIDE SEQUENCE [LARGE SCALE GENOMIC DNA]</scope>
    <source>
        <strain evidence="3 4">DSM 45784</strain>
    </source>
</reference>
<dbReference type="PANTHER" id="PTHR43861">
    <property type="entry name" value="TRANS-ACONITATE 2-METHYLTRANSFERASE-RELATED"/>
    <property type="match status" value="1"/>
</dbReference>